<gene>
    <name evidence="4" type="ORF">DC094_10755</name>
</gene>
<dbReference type="PANTHER" id="PTHR34580">
    <property type="match status" value="1"/>
</dbReference>
<dbReference type="InterPro" id="IPR051534">
    <property type="entry name" value="CBASS_pafABC_assoc_protein"/>
</dbReference>
<keyword evidence="5" id="KW-1185">Reference proteome</keyword>
<evidence type="ECO:0000313" key="5">
    <source>
        <dbReference type="Proteomes" id="UP000244906"/>
    </source>
</evidence>
<dbReference type="PANTHER" id="PTHR34580:SF3">
    <property type="entry name" value="PROTEIN PAFB"/>
    <property type="match status" value="1"/>
</dbReference>
<dbReference type="AlphaFoldDB" id="A0A2V1GXP0"/>
<dbReference type="PIRSF" id="PIRSF015558">
    <property type="entry name" value="Txn_reg_DeoR_prd"/>
    <property type="match status" value="1"/>
</dbReference>
<dbReference type="InterPro" id="IPR059020">
    <property type="entry name" value="CapW_CTD"/>
</dbReference>
<name>A0A2V1GXP0_9GAMM</name>
<comment type="caution">
    <text evidence="4">The sequence shown here is derived from an EMBL/GenBank/DDBJ whole genome shotgun (WGS) entry which is preliminary data.</text>
</comment>
<feature type="domain" description="DNA-binding transcriptional repressor CapW winged helix-turn-helix" evidence="3">
    <location>
        <begin position="9"/>
        <end position="86"/>
    </location>
</feature>
<dbReference type="Proteomes" id="UP000244906">
    <property type="component" value="Unassembled WGS sequence"/>
</dbReference>
<dbReference type="InterPro" id="IPR059019">
    <property type="entry name" value="WHD_CapW"/>
</dbReference>
<dbReference type="PROSITE" id="PS52050">
    <property type="entry name" value="WYL"/>
    <property type="match status" value="1"/>
</dbReference>
<proteinExistence type="predicted"/>
<evidence type="ECO:0000259" key="1">
    <source>
        <dbReference type="Pfam" id="PF13280"/>
    </source>
</evidence>
<organism evidence="4 5">
    <name type="scientific">Pelagibaculum spongiae</name>
    <dbReference type="NCBI Taxonomy" id="2080658"/>
    <lineage>
        <taxon>Bacteria</taxon>
        <taxon>Pseudomonadati</taxon>
        <taxon>Pseudomonadota</taxon>
        <taxon>Gammaproteobacteria</taxon>
        <taxon>Oceanospirillales</taxon>
        <taxon>Pelagibaculum</taxon>
    </lineage>
</organism>
<dbReference type="Pfam" id="PF26109">
    <property type="entry name" value="WHD_BrxR"/>
    <property type="match status" value="1"/>
</dbReference>
<evidence type="ECO:0000259" key="3">
    <source>
        <dbReference type="Pfam" id="PF26109"/>
    </source>
</evidence>
<dbReference type="InterPro" id="IPR016634">
    <property type="entry name" value="CapW-like"/>
</dbReference>
<feature type="domain" description="DNA-binding transcriptional repressor CapW C-terminal dimerisation" evidence="2">
    <location>
        <begin position="205"/>
        <end position="274"/>
    </location>
</feature>
<accession>A0A2V1GXP0</accession>
<dbReference type="RefSeq" id="WP_116687099.1">
    <property type="nucleotide sequence ID" value="NZ_CAWNYD010000003.1"/>
</dbReference>
<dbReference type="Pfam" id="PF13280">
    <property type="entry name" value="WYL"/>
    <property type="match status" value="1"/>
</dbReference>
<dbReference type="Pfam" id="PF26107">
    <property type="entry name" value="BrxR_CTD"/>
    <property type="match status" value="1"/>
</dbReference>
<sequence>MPCLDKHHYQLQLIEMLLKWQGQLNSSDLTEKLSISRQSASALIKQYKSRYPQNMFYDNQRKTYLACDQFKEHLSCSNLSDYCHQFMPEQVVDRQPSSNDFGHSVVLHGLQRNVQPHNIRPILQAIRQQQRIDIQYASLSNPQFNERIISPHSLIFDGQRWHVRAWCEKRKAFRDFVLSRIQQIHYLEGPSQHGSAEDKQWNQLLELEIIPDQRLDPQRQAIIALDYAMQKDASGQHHKVIHIRAALLIYHINQMRLKGLHDHPQIQQITLSSECRQRLQPWWPN</sequence>
<reference evidence="4 5" key="1">
    <citation type="submission" date="2018-04" db="EMBL/GenBank/DDBJ databases">
        <title>Thalassorhabdus spongiae gen. nov., sp. nov., isolated from a marine sponge in South-West Iceland.</title>
        <authorList>
            <person name="Knobloch S."/>
            <person name="Daussin A."/>
            <person name="Johannsson R."/>
            <person name="Marteinsson V.T."/>
        </authorList>
    </citation>
    <scope>NUCLEOTIDE SEQUENCE [LARGE SCALE GENOMIC DNA]</scope>
    <source>
        <strain evidence="4 5">Hp12</strain>
    </source>
</reference>
<feature type="domain" description="WYL" evidence="1">
    <location>
        <begin position="118"/>
        <end position="184"/>
    </location>
</feature>
<evidence type="ECO:0000259" key="2">
    <source>
        <dbReference type="Pfam" id="PF26107"/>
    </source>
</evidence>
<dbReference type="EMBL" id="QDDL01000003">
    <property type="protein sequence ID" value="PVZ69768.1"/>
    <property type="molecule type" value="Genomic_DNA"/>
</dbReference>
<evidence type="ECO:0000313" key="4">
    <source>
        <dbReference type="EMBL" id="PVZ69768.1"/>
    </source>
</evidence>
<protein>
    <submittedName>
        <fullName evidence="4">WYL domain-containing protein</fullName>
    </submittedName>
</protein>
<dbReference type="OrthoDB" id="6400324at2"/>
<dbReference type="InterPro" id="IPR026881">
    <property type="entry name" value="WYL_dom"/>
</dbReference>